<evidence type="ECO:0000256" key="1">
    <source>
        <dbReference type="SAM" id="MobiDB-lite"/>
    </source>
</evidence>
<evidence type="ECO:0000313" key="2">
    <source>
        <dbReference type="EMBL" id="KAH6610865.1"/>
    </source>
</evidence>
<gene>
    <name evidence="2" type="ORF">Trco_000885</name>
</gene>
<accession>A0A9P8QR66</accession>
<reference evidence="2" key="1">
    <citation type="submission" date="2021-08" db="EMBL/GenBank/DDBJ databases">
        <title>Chromosome-Level Trichoderma cornu-damae using Hi-C Data.</title>
        <authorList>
            <person name="Kim C.S."/>
        </authorList>
    </citation>
    <scope>NUCLEOTIDE SEQUENCE</scope>
    <source>
        <strain evidence="2">KA19-0412C</strain>
    </source>
</reference>
<comment type="caution">
    <text evidence="2">The sequence shown here is derived from an EMBL/GenBank/DDBJ whole genome shotgun (WGS) entry which is preliminary data.</text>
</comment>
<feature type="region of interest" description="Disordered" evidence="1">
    <location>
        <begin position="1"/>
        <end position="23"/>
    </location>
</feature>
<organism evidence="2 3">
    <name type="scientific">Trichoderma cornu-damae</name>
    <dbReference type="NCBI Taxonomy" id="654480"/>
    <lineage>
        <taxon>Eukaryota</taxon>
        <taxon>Fungi</taxon>
        <taxon>Dikarya</taxon>
        <taxon>Ascomycota</taxon>
        <taxon>Pezizomycotina</taxon>
        <taxon>Sordariomycetes</taxon>
        <taxon>Hypocreomycetidae</taxon>
        <taxon>Hypocreales</taxon>
        <taxon>Hypocreaceae</taxon>
        <taxon>Trichoderma</taxon>
    </lineage>
</organism>
<dbReference type="AlphaFoldDB" id="A0A9P8QR66"/>
<evidence type="ECO:0000313" key="3">
    <source>
        <dbReference type="Proteomes" id="UP000827724"/>
    </source>
</evidence>
<dbReference type="EMBL" id="JAIWOZ010000001">
    <property type="protein sequence ID" value="KAH6610865.1"/>
    <property type="molecule type" value="Genomic_DNA"/>
</dbReference>
<sequence>MPVAVTRSPNSNPTGFVSVGKERNHSRALRVAKQVAKLPPSVLAKRELRQAPQSSRHVRQNVHMVAGKGRAMHAARCEAPNLCCLLGTAPTGSAGGALTSQGIQASD</sequence>
<proteinExistence type="predicted"/>
<dbReference type="Proteomes" id="UP000827724">
    <property type="component" value="Unassembled WGS sequence"/>
</dbReference>
<protein>
    <submittedName>
        <fullName evidence="2">Uncharacterized protein</fullName>
    </submittedName>
</protein>
<keyword evidence="3" id="KW-1185">Reference proteome</keyword>
<name>A0A9P8QR66_9HYPO</name>